<protein>
    <submittedName>
        <fullName evidence="2">Uncharacterized protein</fullName>
    </submittedName>
</protein>
<dbReference type="InterPro" id="IPR001969">
    <property type="entry name" value="Aspartic_peptidase_AS"/>
</dbReference>
<dbReference type="KEGG" id="psoj:PHYSODRAFT_306972"/>
<dbReference type="AlphaFoldDB" id="G5ABX2"/>
<dbReference type="EMBL" id="JH159163">
    <property type="protein sequence ID" value="EGZ06847.1"/>
    <property type="molecule type" value="Genomic_DNA"/>
</dbReference>
<dbReference type="GeneID" id="20642814"/>
<gene>
    <name evidence="2" type="ORF">PHYSODRAFT_306972</name>
</gene>
<dbReference type="GO" id="GO:0006508">
    <property type="term" value="P:proteolysis"/>
    <property type="evidence" value="ECO:0007669"/>
    <property type="project" value="InterPro"/>
</dbReference>
<dbReference type="GO" id="GO:0004190">
    <property type="term" value="F:aspartic-type endopeptidase activity"/>
    <property type="evidence" value="ECO:0007669"/>
    <property type="project" value="InterPro"/>
</dbReference>
<evidence type="ECO:0000313" key="3">
    <source>
        <dbReference type="Proteomes" id="UP000002640"/>
    </source>
</evidence>
<reference evidence="2 3" key="1">
    <citation type="journal article" date="2006" name="Science">
        <title>Phytophthora genome sequences uncover evolutionary origins and mechanisms of pathogenesis.</title>
        <authorList>
            <person name="Tyler B.M."/>
            <person name="Tripathy S."/>
            <person name="Zhang X."/>
            <person name="Dehal P."/>
            <person name="Jiang R.H."/>
            <person name="Aerts A."/>
            <person name="Arredondo F.D."/>
            <person name="Baxter L."/>
            <person name="Bensasson D."/>
            <person name="Beynon J.L."/>
            <person name="Chapman J."/>
            <person name="Damasceno C.M."/>
            <person name="Dorrance A.E."/>
            <person name="Dou D."/>
            <person name="Dickerman A.W."/>
            <person name="Dubchak I.L."/>
            <person name="Garbelotto M."/>
            <person name="Gijzen M."/>
            <person name="Gordon S.G."/>
            <person name="Govers F."/>
            <person name="Grunwald N.J."/>
            <person name="Huang W."/>
            <person name="Ivors K.L."/>
            <person name="Jones R.W."/>
            <person name="Kamoun S."/>
            <person name="Krampis K."/>
            <person name="Lamour K.H."/>
            <person name="Lee M.K."/>
            <person name="McDonald W.H."/>
            <person name="Medina M."/>
            <person name="Meijer H.J."/>
            <person name="Nordberg E.K."/>
            <person name="Maclean D.J."/>
            <person name="Ospina-Giraldo M.D."/>
            <person name="Morris P.F."/>
            <person name="Phuntumart V."/>
            <person name="Putnam N.H."/>
            <person name="Rash S."/>
            <person name="Rose J.K."/>
            <person name="Sakihama Y."/>
            <person name="Salamov A.A."/>
            <person name="Savidor A."/>
            <person name="Scheuring C.F."/>
            <person name="Smith B.M."/>
            <person name="Sobral B.W."/>
            <person name="Terry A."/>
            <person name="Torto-Alalibo T.A."/>
            <person name="Win J."/>
            <person name="Xu Z."/>
            <person name="Zhang H."/>
            <person name="Grigoriev I.V."/>
            <person name="Rokhsar D.S."/>
            <person name="Boore J.L."/>
        </authorList>
    </citation>
    <scope>NUCLEOTIDE SEQUENCE [LARGE SCALE GENOMIC DNA]</scope>
    <source>
        <strain evidence="2 3">P6497</strain>
    </source>
</reference>
<proteinExistence type="predicted"/>
<dbReference type="PROSITE" id="PS00141">
    <property type="entry name" value="ASP_PROTEASE"/>
    <property type="match status" value="1"/>
</dbReference>
<name>G5ABX2_PHYSP</name>
<dbReference type="Proteomes" id="UP000002640">
    <property type="component" value="Unassembled WGS sequence"/>
</dbReference>
<evidence type="ECO:0000256" key="1">
    <source>
        <dbReference type="SAM" id="MobiDB-lite"/>
    </source>
</evidence>
<dbReference type="InParanoid" id="G5ABX2"/>
<evidence type="ECO:0000313" key="2">
    <source>
        <dbReference type="EMBL" id="EGZ06847.1"/>
    </source>
</evidence>
<dbReference type="RefSeq" id="XP_009537611.1">
    <property type="nucleotide sequence ID" value="XM_009539316.1"/>
</dbReference>
<keyword evidence="3" id="KW-1185">Reference proteome</keyword>
<feature type="region of interest" description="Disordered" evidence="1">
    <location>
        <begin position="263"/>
        <end position="304"/>
    </location>
</feature>
<feature type="compositionally biased region" description="Basic and acidic residues" evidence="1">
    <location>
        <begin position="263"/>
        <end position="294"/>
    </location>
</feature>
<organism evidence="2 3">
    <name type="scientific">Phytophthora sojae (strain P6497)</name>
    <name type="common">Soybean stem and root rot agent</name>
    <name type="synonym">Phytophthora megasperma f. sp. glycines</name>
    <dbReference type="NCBI Taxonomy" id="1094619"/>
    <lineage>
        <taxon>Eukaryota</taxon>
        <taxon>Sar</taxon>
        <taxon>Stramenopiles</taxon>
        <taxon>Oomycota</taxon>
        <taxon>Peronosporomycetes</taxon>
        <taxon>Peronosporales</taxon>
        <taxon>Peronosporaceae</taxon>
        <taxon>Phytophthora</taxon>
    </lineage>
</organism>
<sequence length="414" mass="46222">MKMLVYGADDAGNKITGQTEVNGCGFPAPLDTSRHWCWGKRRLLIKKQATEVCHAVETKTMNGRYALDAEGDPIYEFIAAPRLKSCDPPALVKWSRDRSHYESQMRARCAVTAETYENMLETMATYILGKPSGEVTDEDLRGLIQARCETMDGGNIPDLRALFRETLVMDMKIDDAEARVLTYFQDFNKLVQENRLQSWIGRGDSTDASSFKTRMNTRCTLLVENVQPVMLRTQIQRLVEFEARACRSDDRALYKLITHEMKVQRDGSKRATPTVKEKKETPKKSPGRTADHPRKAAPSAPRNGCLSCKGPHWVKDCPNLTEAQRKNVLDRLQEKRSKQADGGGTRALHVGLGADNEGETQVQLNGLITVPLMADSGSDWTIVPSAVLEELQALQLDLHAKDLSGGWHQGGMCD</sequence>
<accession>G5ABX2</accession>